<reference evidence="4" key="1">
    <citation type="journal article" date="2019" name="Int. J. Syst. Evol. Microbiol.">
        <title>The Global Catalogue of Microorganisms (GCM) 10K type strain sequencing project: providing services to taxonomists for standard genome sequencing and annotation.</title>
        <authorList>
            <consortium name="The Broad Institute Genomics Platform"/>
            <consortium name="The Broad Institute Genome Sequencing Center for Infectious Disease"/>
            <person name="Wu L."/>
            <person name="Ma J."/>
        </authorList>
    </citation>
    <scope>NUCLEOTIDE SEQUENCE [LARGE SCALE GENOMIC DNA]</scope>
    <source>
        <strain evidence="4">CGMCC 1.15942</strain>
    </source>
</reference>
<keyword evidence="4" id="KW-1185">Reference proteome</keyword>
<evidence type="ECO:0000313" key="3">
    <source>
        <dbReference type="EMBL" id="GGD01784.1"/>
    </source>
</evidence>
<organism evidence="3 4">
    <name type="scientific">Enterococcus wangshanyuanii</name>
    <dbReference type="NCBI Taxonomy" id="2005703"/>
    <lineage>
        <taxon>Bacteria</taxon>
        <taxon>Bacillati</taxon>
        <taxon>Bacillota</taxon>
        <taxon>Bacilli</taxon>
        <taxon>Lactobacillales</taxon>
        <taxon>Enterococcaceae</taxon>
        <taxon>Enterococcus</taxon>
    </lineage>
</organism>
<name>A0ABQ1PR05_9ENTE</name>
<dbReference type="EMBL" id="BMKI01000012">
    <property type="protein sequence ID" value="GGD01784.1"/>
    <property type="molecule type" value="Genomic_DNA"/>
</dbReference>
<keyword evidence="1" id="KW-0175">Coiled coil</keyword>
<dbReference type="Pfam" id="PF07554">
    <property type="entry name" value="FIVAR"/>
    <property type="match status" value="2"/>
</dbReference>
<accession>A0ABQ1PR05</accession>
<gene>
    <name evidence="3" type="ORF">GCM10011573_34130</name>
</gene>
<dbReference type="Proteomes" id="UP000630615">
    <property type="component" value="Unassembled WGS sequence"/>
</dbReference>
<comment type="caution">
    <text evidence="3">The sequence shown here is derived from an EMBL/GenBank/DDBJ whole genome shotgun (WGS) entry which is preliminary data.</text>
</comment>
<evidence type="ECO:0000256" key="1">
    <source>
        <dbReference type="SAM" id="Coils"/>
    </source>
</evidence>
<sequence>MKKPKNIKIVAISSALVCVMALGGYIGYSKFYSSENEPQEVRKGNIPLIKKNEKIEPVIPKKSTKKKAIGPIIKPETSSSSIDTFRYGSGSTIQEERKAALNLLDNQIKDEQKQVKTQPTVIPLVNEVKPATPKPVEQAKPKPSIPQPTPTPVPDPEPEPTPTPVPPVETVDYTALAELVQKAELIHLDNYFKAGAEVVRTELMIAQRMIDEQGSSQAAVNNQHVRLQNALNSLVLLGNKVELQALYDQSEEIKTDIYTAESIAELQTAKTQANDVLKTVEVTQETVDQAKTNLQQSIDALKEKEEPYLSLAYLQRLVTEANAIDLTEYIMSTVLIFQNKLDQVTTYLAAETYTKAENEQHLQELQEAMDQLQKKADLTQLKALEGQANSIDRMLYTDESLVALDSVLSQVTEALSNEEISQEQVDTLVQNLSQAINGLIEKEVSADL</sequence>
<feature type="region of interest" description="Disordered" evidence="2">
    <location>
        <begin position="127"/>
        <end position="164"/>
    </location>
</feature>
<dbReference type="Gene3D" id="1.20.1270.90">
    <property type="entry name" value="AF1782-like"/>
    <property type="match status" value="2"/>
</dbReference>
<protein>
    <submittedName>
        <fullName evidence="3">Uncharacterized protein</fullName>
    </submittedName>
</protein>
<evidence type="ECO:0000313" key="4">
    <source>
        <dbReference type="Proteomes" id="UP000630615"/>
    </source>
</evidence>
<proteinExistence type="predicted"/>
<dbReference type="RefSeq" id="WP_088271830.1">
    <property type="nucleotide sequence ID" value="NZ_BMKI01000012.1"/>
</dbReference>
<feature type="coiled-coil region" evidence="1">
    <location>
        <begin position="355"/>
        <end position="382"/>
    </location>
</feature>
<feature type="compositionally biased region" description="Pro residues" evidence="2">
    <location>
        <begin position="143"/>
        <end position="164"/>
    </location>
</feature>
<evidence type="ECO:0000256" key="2">
    <source>
        <dbReference type="SAM" id="MobiDB-lite"/>
    </source>
</evidence>